<accession>A0A5J6WWN3</accession>
<comment type="subcellular location">
    <subcellularLocation>
        <location evidence="1">Membrane</location>
    </subcellularLocation>
</comment>
<dbReference type="EMBL" id="CP040449">
    <property type="protein sequence ID" value="QFI54601.1"/>
    <property type="molecule type" value="Genomic_DNA"/>
</dbReference>
<name>A0A5J6WWN3_9GAMM</name>
<dbReference type="PANTHER" id="PTHR35603">
    <property type="match status" value="1"/>
</dbReference>
<dbReference type="InterPro" id="IPR008816">
    <property type="entry name" value="Gly_zipper_2TM_dom"/>
</dbReference>
<evidence type="ECO:0000313" key="6">
    <source>
        <dbReference type="Proteomes" id="UP000594034"/>
    </source>
</evidence>
<dbReference type="RefSeq" id="WP_193004044.1">
    <property type="nucleotide sequence ID" value="NZ_CP040449.1"/>
</dbReference>
<feature type="domain" description="Glycine zipper 2TM" evidence="4">
    <location>
        <begin position="61"/>
        <end position="98"/>
    </location>
</feature>
<dbReference type="Pfam" id="PF05433">
    <property type="entry name" value="Rick_17kDa_Anti"/>
    <property type="match status" value="1"/>
</dbReference>
<protein>
    <submittedName>
        <fullName evidence="5">Glycine zipper 2TM domain-containing protein</fullName>
    </submittedName>
</protein>
<dbReference type="KEGG" id="asim:FE240_07730"/>
<evidence type="ECO:0000313" key="5">
    <source>
        <dbReference type="EMBL" id="QFI54601.1"/>
    </source>
</evidence>
<evidence type="ECO:0000256" key="3">
    <source>
        <dbReference type="SAM" id="SignalP"/>
    </source>
</evidence>
<dbReference type="AlphaFoldDB" id="A0A5J6WWN3"/>
<evidence type="ECO:0000256" key="1">
    <source>
        <dbReference type="ARBA" id="ARBA00004370"/>
    </source>
</evidence>
<evidence type="ECO:0000256" key="2">
    <source>
        <dbReference type="ARBA" id="ARBA00023136"/>
    </source>
</evidence>
<dbReference type="GO" id="GO:0019867">
    <property type="term" value="C:outer membrane"/>
    <property type="evidence" value="ECO:0007669"/>
    <property type="project" value="InterPro"/>
</dbReference>
<dbReference type="InterPro" id="IPR051407">
    <property type="entry name" value="Bact_OM_lipoprot/Surf_antigen"/>
</dbReference>
<feature type="chain" id="PRO_5023837149" evidence="3">
    <location>
        <begin position="22"/>
        <end position="156"/>
    </location>
</feature>
<evidence type="ECO:0000259" key="4">
    <source>
        <dbReference type="Pfam" id="PF05433"/>
    </source>
</evidence>
<dbReference type="PANTHER" id="PTHR35603:SF2">
    <property type="entry name" value="OUTER MEMBRANE LIPOPROTEIN"/>
    <property type="match status" value="1"/>
</dbReference>
<keyword evidence="2" id="KW-0472">Membrane</keyword>
<reference evidence="5 6" key="1">
    <citation type="submission" date="2019-05" db="EMBL/GenBank/DDBJ databases">
        <title>OXA-830, a novel chromosomally encoded expanded-spectrum class D beta-lactamase in Aeromonas simiae.</title>
        <authorList>
            <person name="Zhou W."/>
            <person name="Chen Q."/>
        </authorList>
    </citation>
    <scope>NUCLEOTIDE SEQUENCE [LARGE SCALE GENOMIC DNA]</scope>
    <source>
        <strain evidence="5 6">A6</strain>
    </source>
</reference>
<keyword evidence="3" id="KW-0732">Signal</keyword>
<sequence>MKSLLLILSSLLCFVTVPVAAGVYERNTARPVNQVVFGTVESVRNITQRQVLESEHSGWKTLGGALLGGLLGNQFGGGHGREIATAVGALAGAGAAQYYQSQGETVEYKLVELLIRGEDGKLINVIQDYDPAMVFASGDKARILYFDDGVRVDRTY</sequence>
<proteinExistence type="predicted"/>
<dbReference type="Proteomes" id="UP000594034">
    <property type="component" value="Chromosome"/>
</dbReference>
<feature type="signal peptide" evidence="3">
    <location>
        <begin position="1"/>
        <end position="21"/>
    </location>
</feature>
<keyword evidence="6" id="KW-1185">Reference proteome</keyword>
<organism evidence="5 6">
    <name type="scientific">Aeromonas simiae</name>
    <dbReference type="NCBI Taxonomy" id="218936"/>
    <lineage>
        <taxon>Bacteria</taxon>
        <taxon>Pseudomonadati</taxon>
        <taxon>Pseudomonadota</taxon>
        <taxon>Gammaproteobacteria</taxon>
        <taxon>Aeromonadales</taxon>
        <taxon>Aeromonadaceae</taxon>
        <taxon>Aeromonas</taxon>
    </lineage>
</organism>
<gene>
    <name evidence="5" type="ORF">FE240_07730</name>
</gene>